<dbReference type="InterPro" id="IPR003594">
    <property type="entry name" value="HATPase_dom"/>
</dbReference>
<evidence type="ECO:0000256" key="16">
    <source>
        <dbReference type="SAM" id="Phobius"/>
    </source>
</evidence>
<dbReference type="GO" id="GO:0005524">
    <property type="term" value="F:ATP binding"/>
    <property type="evidence" value="ECO:0007669"/>
    <property type="project" value="UniProtKB-KW"/>
</dbReference>
<evidence type="ECO:0000313" key="20">
    <source>
        <dbReference type="Proteomes" id="UP000198706"/>
    </source>
</evidence>
<keyword evidence="13" id="KW-0902">Two-component regulatory system</keyword>
<dbReference type="PROSITE" id="PS50885">
    <property type="entry name" value="HAMP"/>
    <property type="match status" value="1"/>
</dbReference>
<keyword evidence="9" id="KW-0547">Nucleotide-binding</keyword>
<evidence type="ECO:0000256" key="11">
    <source>
        <dbReference type="ARBA" id="ARBA00022840"/>
    </source>
</evidence>
<comment type="subcellular location">
    <subcellularLocation>
        <location evidence="2">Cell inner membrane</location>
        <topology evidence="2">Multi-pass membrane protein</topology>
    </subcellularLocation>
</comment>
<evidence type="ECO:0000256" key="13">
    <source>
        <dbReference type="ARBA" id="ARBA00023012"/>
    </source>
</evidence>
<dbReference type="InterPro" id="IPR005467">
    <property type="entry name" value="His_kinase_dom"/>
</dbReference>
<keyword evidence="6" id="KW-0597">Phosphoprotein</keyword>
<dbReference type="EMBL" id="FNFD01000003">
    <property type="protein sequence ID" value="SDJ89006.1"/>
    <property type="molecule type" value="Genomic_DNA"/>
</dbReference>
<dbReference type="Gene3D" id="3.30.565.10">
    <property type="entry name" value="Histidine kinase-like ATPase, C-terminal domain"/>
    <property type="match status" value="1"/>
</dbReference>
<dbReference type="InterPro" id="IPR004358">
    <property type="entry name" value="Sig_transdc_His_kin-like_C"/>
</dbReference>
<keyword evidence="7" id="KW-0808">Transferase</keyword>
<dbReference type="EC" id="2.7.13.3" evidence="3"/>
<keyword evidence="20" id="KW-1185">Reference proteome</keyword>
<keyword evidence="5" id="KW-0997">Cell inner membrane</keyword>
<dbReference type="CDD" id="cd00082">
    <property type="entry name" value="HisKA"/>
    <property type="match status" value="1"/>
</dbReference>
<dbReference type="Proteomes" id="UP000198706">
    <property type="component" value="Unassembled WGS sequence"/>
</dbReference>
<comment type="catalytic activity">
    <reaction evidence="1">
        <text>ATP + protein L-histidine = ADP + protein N-phospho-L-histidine.</text>
        <dbReference type="EC" id="2.7.13.3"/>
    </reaction>
</comment>
<dbReference type="SUPFAM" id="SSF47384">
    <property type="entry name" value="Homodimeric domain of signal transducing histidine kinase"/>
    <property type="match status" value="1"/>
</dbReference>
<dbReference type="Pfam" id="PF00672">
    <property type="entry name" value="HAMP"/>
    <property type="match status" value="1"/>
</dbReference>
<dbReference type="Pfam" id="PF00512">
    <property type="entry name" value="HisKA"/>
    <property type="match status" value="1"/>
</dbReference>
<dbReference type="AlphaFoldDB" id="A0A1G8XF02"/>
<dbReference type="InterPro" id="IPR050980">
    <property type="entry name" value="2C_sensor_his_kinase"/>
</dbReference>
<dbReference type="GO" id="GO:0005886">
    <property type="term" value="C:plasma membrane"/>
    <property type="evidence" value="ECO:0007669"/>
    <property type="project" value="UniProtKB-SubCell"/>
</dbReference>
<feature type="transmembrane region" description="Helical" evidence="16">
    <location>
        <begin position="78"/>
        <end position="99"/>
    </location>
</feature>
<evidence type="ECO:0000256" key="10">
    <source>
        <dbReference type="ARBA" id="ARBA00022777"/>
    </source>
</evidence>
<dbReference type="SMART" id="SM00304">
    <property type="entry name" value="HAMP"/>
    <property type="match status" value="1"/>
</dbReference>
<dbReference type="PANTHER" id="PTHR44936:SF5">
    <property type="entry name" value="SENSOR HISTIDINE KINASE ENVZ"/>
    <property type="match status" value="1"/>
</dbReference>
<evidence type="ECO:0000256" key="4">
    <source>
        <dbReference type="ARBA" id="ARBA00022475"/>
    </source>
</evidence>
<evidence type="ECO:0000256" key="15">
    <source>
        <dbReference type="SAM" id="MobiDB-lite"/>
    </source>
</evidence>
<keyword evidence="4" id="KW-1003">Cell membrane</keyword>
<evidence type="ECO:0000256" key="2">
    <source>
        <dbReference type="ARBA" id="ARBA00004429"/>
    </source>
</evidence>
<evidence type="ECO:0000256" key="5">
    <source>
        <dbReference type="ARBA" id="ARBA00022519"/>
    </source>
</evidence>
<evidence type="ECO:0000256" key="7">
    <source>
        <dbReference type="ARBA" id="ARBA00022679"/>
    </source>
</evidence>
<evidence type="ECO:0000256" key="14">
    <source>
        <dbReference type="ARBA" id="ARBA00023136"/>
    </source>
</evidence>
<dbReference type="InterPro" id="IPR003661">
    <property type="entry name" value="HisK_dim/P_dom"/>
</dbReference>
<keyword evidence="8 16" id="KW-0812">Transmembrane</keyword>
<evidence type="ECO:0000256" key="6">
    <source>
        <dbReference type="ARBA" id="ARBA00022553"/>
    </source>
</evidence>
<dbReference type="PANTHER" id="PTHR44936">
    <property type="entry name" value="SENSOR PROTEIN CREC"/>
    <property type="match status" value="1"/>
</dbReference>
<evidence type="ECO:0000259" key="18">
    <source>
        <dbReference type="PROSITE" id="PS50885"/>
    </source>
</evidence>
<feature type="domain" description="HAMP" evidence="18">
    <location>
        <begin position="97"/>
        <end position="149"/>
    </location>
</feature>
<dbReference type="Gene3D" id="1.10.287.130">
    <property type="match status" value="1"/>
</dbReference>
<gene>
    <name evidence="19" type="ORF">SAMN05216186_103159</name>
</gene>
<sequence length="354" mass="38851">MMRSADTLFARLFGIFLLAIVLAHLLAFAWFAQGSPPSERQNPPPPRTALGDPGGPPPGPRPPDDRPPPKPGVFGGPWIPFASQSLALVIAAWIGARLLTRPIRRLSRAAEQLSENLDSLPMNETGPAEVRQAAHSFNRMQARIREQVEQRSRMLTAVSHDLRTPLARMKLRVEQVENEALRDRLAQDLGEMNQMLEATLSYLREQRSQEEAQLFDLQALAESLAENAQDQGADVQVEGHCRPVRVPPMALRSCLGNLLENALRYAGHAHIQLLDGEQEIEVRVIDRGPGIPADKREAVFEPFFRLESSRNRNSGGVGLGLSIALEASKRLGGSLALEETPGGGLTAILRLPRA</sequence>
<accession>A0A1G8XF02</accession>
<evidence type="ECO:0000256" key="8">
    <source>
        <dbReference type="ARBA" id="ARBA00022692"/>
    </source>
</evidence>
<dbReference type="SMART" id="SM00387">
    <property type="entry name" value="HATPase_c"/>
    <property type="match status" value="1"/>
</dbReference>
<keyword evidence="14 16" id="KW-0472">Membrane</keyword>
<name>A0A1G8XF02_9PSED</name>
<protein>
    <recommendedName>
        <fullName evidence="3">histidine kinase</fullName>
        <ecNumber evidence="3">2.7.13.3</ecNumber>
    </recommendedName>
</protein>
<evidence type="ECO:0000256" key="3">
    <source>
        <dbReference type="ARBA" id="ARBA00012438"/>
    </source>
</evidence>
<proteinExistence type="predicted"/>
<dbReference type="SMART" id="SM00388">
    <property type="entry name" value="HisKA"/>
    <property type="match status" value="1"/>
</dbReference>
<organism evidence="19 20">
    <name type="scientific">Pseudomonas indica</name>
    <dbReference type="NCBI Taxonomy" id="137658"/>
    <lineage>
        <taxon>Bacteria</taxon>
        <taxon>Pseudomonadati</taxon>
        <taxon>Pseudomonadota</taxon>
        <taxon>Gammaproteobacteria</taxon>
        <taxon>Pseudomonadales</taxon>
        <taxon>Pseudomonadaceae</taxon>
        <taxon>Pseudomonas</taxon>
    </lineage>
</organism>
<reference evidence="19 20" key="1">
    <citation type="submission" date="2016-10" db="EMBL/GenBank/DDBJ databases">
        <authorList>
            <person name="de Groot N.N."/>
        </authorList>
    </citation>
    <scope>NUCLEOTIDE SEQUENCE [LARGE SCALE GENOMIC DNA]</scope>
    <source>
        <strain evidence="19 20">JCM 21544</strain>
    </source>
</reference>
<dbReference type="STRING" id="137658.SAMN05216186_103159"/>
<evidence type="ECO:0000256" key="1">
    <source>
        <dbReference type="ARBA" id="ARBA00000085"/>
    </source>
</evidence>
<evidence type="ECO:0000256" key="12">
    <source>
        <dbReference type="ARBA" id="ARBA00022989"/>
    </source>
</evidence>
<dbReference type="InterPro" id="IPR036890">
    <property type="entry name" value="HATPase_C_sf"/>
</dbReference>
<dbReference type="SUPFAM" id="SSF55874">
    <property type="entry name" value="ATPase domain of HSP90 chaperone/DNA topoisomerase II/histidine kinase"/>
    <property type="match status" value="1"/>
</dbReference>
<keyword evidence="12 16" id="KW-1133">Transmembrane helix</keyword>
<evidence type="ECO:0000313" key="19">
    <source>
        <dbReference type="EMBL" id="SDJ89006.1"/>
    </source>
</evidence>
<dbReference type="PROSITE" id="PS50109">
    <property type="entry name" value="HIS_KIN"/>
    <property type="match status" value="1"/>
</dbReference>
<feature type="domain" description="Histidine kinase" evidence="17">
    <location>
        <begin position="157"/>
        <end position="354"/>
    </location>
</feature>
<dbReference type="InterPro" id="IPR003660">
    <property type="entry name" value="HAMP_dom"/>
</dbReference>
<dbReference type="CDD" id="cd06225">
    <property type="entry name" value="HAMP"/>
    <property type="match status" value="1"/>
</dbReference>
<evidence type="ECO:0000256" key="9">
    <source>
        <dbReference type="ARBA" id="ARBA00022741"/>
    </source>
</evidence>
<feature type="region of interest" description="Disordered" evidence="15">
    <location>
        <begin position="35"/>
        <end position="75"/>
    </location>
</feature>
<keyword evidence="10 19" id="KW-0418">Kinase</keyword>
<dbReference type="PRINTS" id="PR00344">
    <property type="entry name" value="BCTRLSENSOR"/>
</dbReference>
<evidence type="ECO:0000259" key="17">
    <source>
        <dbReference type="PROSITE" id="PS50109"/>
    </source>
</evidence>
<keyword evidence="11" id="KW-0067">ATP-binding</keyword>
<dbReference type="RefSeq" id="WP_084333783.1">
    <property type="nucleotide sequence ID" value="NZ_FNFD01000003.1"/>
</dbReference>
<dbReference type="InterPro" id="IPR036097">
    <property type="entry name" value="HisK_dim/P_sf"/>
</dbReference>
<feature type="transmembrane region" description="Helical" evidence="16">
    <location>
        <begin position="12"/>
        <end position="32"/>
    </location>
</feature>
<dbReference type="SUPFAM" id="SSF158472">
    <property type="entry name" value="HAMP domain-like"/>
    <property type="match status" value="1"/>
</dbReference>
<dbReference type="Pfam" id="PF02518">
    <property type="entry name" value="HATPase_c"/>
    <property type="match status" value="1"/>
</dbReference>
<dbReference type="GO" id="GO:0000155">
    <property type="term" value="F:phosphorelay sensor kinase activity"/>
    <property type="evidence" value="ECO:0007669"/>
    <property type="project" value="InterPro"/>
</dbReference>